<evidence type="ECO:0000256" key="3">
    <source>
        <dbReference type="ARBA" id="ARBA00022603"/>
    </source>
</evidence>
<keyword evidence="5" id="KW-0949">S-adenosyl-L-methionine</keyword>
<dbReference type="NCBIfam" id="TIGR01469">
    <property type="entry name" value="cobA_cysG_Cterm"/>
    <property type="match status" value="1"/>
</dbReference>
<evidence type="ECO:0000256" key="8">
    <source>
        <dbReference type="ARBA" id="ARBA00023239"/>
    </source>
</evidence>
<name>I1X4G3_9BACT</name>
<evidence type="ECO:0000256" key="4">
    <source>
        <dbReference type="ARBA" id="ARBA00022679"/>
    </source>
</evidence>
<dbReference type="InterPro" id="IPR050161">
    <property type="entry name" value="Siro_Cobalamin_biosynth"/>
</dbReference>
<feature type="domain" description="Siroheme synthase central" evidence="16">
    <location>
        <begin position="126"/>
        <end position="147"/>
    </location>
</feature>
<dbReference type="GO" id="GO:0019354">
    <property type="term" value="P:siroheme biosynthetic process"/>
    <property type="evidence" value="ECO:0007669"/>
    <property type="project" value="UniProtKB-UniPathway"/>
</dbReference>
<dbReference type="SUPFAM" id="SSF53790">
    <property type="entry name" value="Tetrapyrrole methylase"/>
    <property type="match status" value="1"/>
</dbReference>
<dbReference type="InterPro" id="IPR006366">
    <property type="entry name" value="CobA/CysG_C"/>
</dbReference>
<dbReference type="GO" id="GO:0051266">
    <property type="term" value="F:sirohydrochlorin ferrochelatase activity"/>
    <property type="evidence" value="ECO:0007669"/>
    <property type="project" value="InterPro"/>
</dbReference>
<dbReference type="InterPro" id="IPR006367">
    <property type="entry name" value="Sirohaem_synthase_N"/>
</dbReference>
<comment type="pathway">
    <text evidence="1">Porphyrin-containing compound metabolism; siroheme biosynthesis; sirohydrochlorin from precorrin-2: step 1/1.</text>
</comment>
<dbReference type="GO" id="GO:0043115">
    <property type="term" value="F:precorrin-2 dehydrogenase activity"/>
    <property type="evidence" value="ECO:0007669"/>
    <property type="project" value="UniProtKB-EC"/>
</dbReference>
<dbReference type="InterPro" id="IPR012409">
    <property type="entry name" value="Sirohaem_synth"/>
</dbReference>
<dbReference type="FunFam" id="3.40.1010.10:FF:000001">
    <property type="entry name" value="Siroheme synthase"/>
    <property type="match status" value="1"/>
</dbReference>
<evidence type="ECO:0000256" key="7">
    <source>
        <dbReference type="ARBA" id="ARBA00023027"/>
    </source>
</evidence>
<dbReference type="SUPFAM" id="SSF51735">
    <property type="entry name" value="NAD(P)-binding Rossmann-fold domains"/>
    <property type="match status" value="1"/>
</dbReference>
<dbReference type="NCBIfam" id="TIGR01470">
    <property type="entry name" value="cysG_Nterm"/>
    <property type="match status" value="1"/>
</dbReference>
<keyword evidence="4 13" id="KW-0808">Transferase</keyword>
<dbReference type="GO" id="GO:0032259">
    <property type="term" value="P:methylation"/>
    <property type="evidence" value="ECO:0007669"/>
    <property type="project" value="UniProtKB-KW"/>
</dbReference>
<dbReference type="PROSITE" id="PS00840">
    <property type="entry name" value="SUMT_2"/>
    <property type="match status" value="1"/>
</dbReference>
<keyword evidence="7" id="KW-0520">NAD</keyword>
<gene>
    <name evidence="17" type="primary">cysG</name>
    <name evidence="17" type="ORF">ws101A12_0020</name>
</gene>
<evidence type="ECO:0000256" key="10">
    <source>
        <dbReference type="ARBA" id="ARBA00023268"/>
    </source>
</evidence>
<dbReference type="InterPro" id="IPR014777">
    <property type="entry name" value="4pyrrole_Mease_sub1"/>
</dbReference>
<reference evidence="17" key="1">
    <citation type="journal article" date="2012" name="ISME J.">
        <title>Roseobacter clade bacteria are abundant in coastal sediments and encode a novel combination of sulfur oxidation genes.</title>
        <authorList>
            <person name="Lenk S."/>
            <person name="Moraru C."/>
            <person name="Hahnke S."/>
            <person name="Arnds J."/>
            <person name="Richter M."/>
            <person name="Kube M."/>
            <person name="Reinhardt R."/>
            <person name="Brinkhoff T."/>
            <person name="Harder J."/>
            <person name="Amann R."/>
            <person name="Mussmann M."/>
        </authorList>
    </citation>
    <scope>NUCLEOTIDE SEQUENCE</scope>
</reference>
<accession>I1X4G3</accession>
<dbReference type="EMBL" id="JQ256780">
    <property type="protein sequence ID" value="AFI78388.1"/>
    <property type="molecule type" value="Genomic_DNA"/>
</dbReference>
<dbReference type="GO" id="GO:0009236">
    <property type="term" value="P:cobalamin biosynthetic process"/>
    <property type="evidence" value="ECO:0007669"/>
    <property type="project" value="UniProtKB-KW"/>
</dbReference>
<dbReference type="GO" id="GO:0004851">
    <property type="term" value="F:uroporphyrin-III C-methyltransferase activity"/>
    <property type="evidence" value="ECO:0007669"/>
    <property type="project" value="UniProtKB-EC"/>
</dbReference>
<evidence type="ECO:0000256" key="9">
    <source>
        <dbReference type="ARBA" id="ARBA00023244"/>
    </source>
</evidence>
<comment type="similarity">
    <text evidence="13">Belongs to the precorrin methyltransferase family.</text>
</comment>
<dbReference type="Pfam" id="PF14824">
    <property type="entry name" value="Sirohm_synth_M"/>
    <property type="match status" value="1"/>
</dbReference>
<dbReference type="InterPro" id="IPR035996">
    <property type="entry name" value="4pyrrol_Methylase_sf"/>
</dbReference>
<sequence length="488" mass="52140">MDNLPIFLTVRDRYVLVDGGGTPAARRIERALSAGAHVLSFDPDPEDELKLLLEAGHDRLHFEPRLPTREDVARAIVVYGASEDHARDQALYDWSRDFKVLCNVADVPELCDFITPSIVDRSPIVVAISTGGAAPVIARILRARIETMLSPAYGRLAAFLGGYRDRIAAAIPEGRARRHYWERAIEGPVGDLFLAGDAEGAEAQLNGDLATAAGHGPKPVGEVYLVGAGPGDPDLLTFRALRLMQRADVVLYDRLIGDDILSLVRRDAERIYVGKLPQDHTLPQEDISALMARLALQGNRVLRLKGGDPFIFGRGGEEIETLARAGVPFKVVPGITAAAGCGAYAGIPLTHRDHAQACVFVTAHGRDGVLDLDWEVLVRPAQTVAVYMGLSNLGKLVDGFARHGLDMSTAVAVIENGTRPDQRVVTGTLASIADRVAETGISSPSMILIGSVVTLHGSLGATSGADAAEPAHEMSILPDRVVAPEEAL</sequence>
<dbReference type="Gene3D" id="3.30.950.10">
    <property type="entry name" value="Methyltransferase, Cobalt-precorrin-4 Transmethylase, Domain 2"/>
    <property type="match status" value="1"/>
</dbReference>
<dbReference type="CDD" id="cd11642">
    <property type="entry name" value="SUMT"/>
    <property type="match status" value="1"/>
</dbReference>
<dbReference type="SUPFAM" id="SSF75615">
    <property type="entry name" value="Siroheme synthase middle domains-like"/>
    <property type="match status" value="1"/>
</dbReference>
<evidence type="ECO:0000313" key="17">
    <source>
        <dbReference type="EMBL" id="AFI78388.1"/>
    </source>
</evidence>
<feature type="domain" description="Sirohaem synthase dimerisation" evidence="15">
    <location>
        <begin position="152"/>
        <end position="206"/>
    </location>
</feature>
<proteinExistence type="inferred from homology"/>
<dbReference type="UniPathway" id="UPA00262">
    <property type="reaction ID" value="UER00222"/>
</dbReference>
<dbReference type="PANTHER" id="PTHR45790">
    <property type="entry name" value="SIROHEME SYNTHASE-RELATED"/>
    <property type="match status" value="1"/>
</dbReference>
<evidence type="ECO:0000256" key="12">
    <source>
        <dbReference type="PIRSR" id="PIRSR036426-1"/>
    </source>
</evidence>
<dbReference type="InterPro" id="IPR037115">
    <property type="entry name" value="Sirohaem_synt_dimer_dom_sf"/>
</dbReference>
<evidence type="ECO:0000256" key="11">
    <source>
        <dbReference type="ARBA" id="ARBA00047561"/>
    </source>
</evidence>
<dbReference type="InterPro" id="IPR014776">
    <property type="entry name" value="4pyrrole_Mease_sub2"/>
</dbReference>
<evidence type="ECO:0000256" key="1">
    <source>
        <dbReference type="ARBA" id="ARBA00005010"/>
    </source>
</evidence>
<dbReference type="EC" id="2.1.1.107" evidence="17"/>
<dbReference type="InterPro" id="IPR003043">
    <property type="entry name" value="Uropor_MeTrfase_CS"/>
</dbReference>
<feature type="active site" description="Proton acceptor" evidence="12">
    <location>
        <position position="253"/>
    </location>
</feature>
<dbReference type="Gene3D" id="3.30.160.110">
    <property type="entry name" value="Siroheme synthase, domain 2"/>
    <property type="match status" value="1"/>
</dbReference>
<evidence type="ECO:0000256" key="5">
    <source>
        <dbReference type="ARBA" id="ARBA00022691"/>
    </source>
</evidence>
<keyword evidence="2" id="KW-0169">Cobalamin biosynthesis</keyword>
<keyword evidence="3 13" id="KW-0489">Methyltransferase</keyword>
<comment type="catalytic activity">
    <reaction evidence="11">
        <text>precorrin-2 + NAD(+) = sirohydrochlorin + NADH + 2 H(+)</text>
        <dbReference type="Rhea" id="RHEA:15613"/>
        <dbReference type="ChEBI" id="CHEBI:15378"/>
        <dbReference type="ChEBI" id="CHEBI:57540"/>
        <dbReference type="ChEBI" id="CHEBI:57945"/>
        <dbReference type="ChEBI" id="CHEBI:58351"/>
        <dbReference type="ChEBI" id="CHEBI:58827"/>
        <dbReference type="EC" id="1.3.1.76"/>
    </reaction>
</comment>
<evidence type="ECO:0000259" key="14">
    <source>
        <dbReference type="Pfam" id="PF00590"/>
    </source>
</evidence>
<dbReference type="GO" id="GO:0051287">
    <property type="term" value="F:NAD binding"/>
    <property type="evidence" value="ECO:0007669"/>
    <property type="project" value="InterPro"/>
</dbReference>
<keyword evidence="8" id="KW-0456">Lyase</keyword>
<protein>
    <submittedName>
        <fullName evidence="17">Siroheme synthase</fullName>
        <ecNumber evidence="17">2.1.1.107</ecNumber>
    </submittedName>
</protein>
<dbReference type="Gene3D" id="3.40.50.720">
    <property type="entry name" value="NAD(P)-binding Rossmann-like Domain"/>
    <property type="match status" value="1"/>
</dbReference>
<dbReference type="InterPro" id="IPR036291">
    <property type="entry name" value="NAD(P)-bd_dom_sf"/>
</dbReference>
<dbReference type="AlphaFoldDB" id="I1X4G3"/>
<dbReference type="Pfam" id="PF13241">
    <property type="entry name" value="NAD_binding_7"/>
    <property type="match status" value="1"/>
</dbReference>
<dbReference type="PIRSF" id="PIRSF036426">
    <property type="entry name" value="Sirohaem_synth"/>
    <property type="match status" value="1"/>
</dbReference>
<evidence type="ECO:0000259" key="16">
    <source>
        <dbReference type="Pfam" id="PF14824"/>
    </source>
</evidence>
<evidence type="ECO:0000256" key="2">
    <source>
        <dbReference type="ARBA" id="ARBA00022573"/>
    </source>
</evidence>
<dbReference type="InterPro" id="IPR019478">
    <property type="entry name" value="Sirohaem_synthase_dimer_dom"/>
</dbReference>
<keyword evidence="10" id="KW-0511">Multifunctional enzyme</keyword>
<dbReference type="InterPro" id="IPR000878">
    <property type="entry name" value="4pyrrol_Mease"/>
</dbReference>
<feature type="domain" description="Tetrapyrrole methylase" evidence="14">
    <location>
        <begin position="223"/>
        <end position="432"/>
    </location>
</feature>
<dbReference type="Pfam" id="PF10414">
    <property type="entry name" value="CysG_dimeriser"/>
    <property type="match status" value="1"/>
</dbReference>
<keyword evidence="9" id="KW-0627">Porphyrin biosynthesis</keyword>
<evidence type="ECO:0000256" key="13">
    <source>
        <dbReference type="RuleBase" id="RU003960"/>
    </source>
</evidence>
<dbReference type="NCBIfam" id="NF007922">
    <property type="entry name" value="PRK10637.1"/>
    <property type="match status" value="1"/>
</dbReference>
<dbReference type="PANTHER" id="PTHR45790:SF1">
    <property type="entry name" value="SIROHEME SYNTHASE"/>
    <property type="match status" value="1"/>
</dbReference>
<dbReference type="Gene3D" id="1.10.8.210">
    <property type="entry name" value="Sirohaem synthase, dimerisation domain"/>
    <property type="match status" value="1"/>
</dbReference>
<dbReference type="FunFam" id="3.30.950.10:FF:000001">
    <property type="entry name" value="Siroheme synthase"/>
    <property type="match status" value="1"/>
</dbReference>
<dbReference type="NCBIfam" id="NF004790">
    <property type="entry name" value="PRK06136.1"/>
    <property type="match status" value="1"/>
</dbReference>
<evidence type="ECO:0000259" key="15">
    <source>
        <dbReference type="Pfam" id="PF10414"/>
    </source>
</evidence>
<dbReference type="InterPro" id="IPR028281">
    <property type="entry name" value="Sirohaem_synthase_central"/>
</dbReference>
<dbReference type="Pfam" id="PF00590">
    <property type="entry name" value="TP_methylase"/>
    <property type="match status" value="1"/>
</dbReference>
<organism evidence="17">
    <name type="scientific">uncultured bacterium ws101A12</name>
    <dbReference type="NCBI Taxonomy" id="1131826"/>
    <lineage>
        <taxon>Bacteria</taxon>
        <taxon>environmental samples</taxon>
    </lineage>
</organism>
<dbReference type="Gene3D" id="3.40.1010.10">
    <property type="entry name" value="Cobalt-precorrin-4 Transmethylase, Domain 1"/>
    <property type="match status" value="1"/>
</dbReference>
<keyword evidence="6" id="KW-0560">Oxidoreductase</keyword>
<feature type="active site" description="Proton donor" evidence="12">
    <location>
        <position position="275"/>
    </location>
</feature>
<evidence type="ECO:0000256" key="6">
    <source>
        <dbReference type="ARBA" id="ARBA00023002"/>
    </source>
</evidence>